<organism evidence="2 3">
    <name type="scientific">Lichenicoccus roseus</name>
    <dbReference type="NCBI Taxonomy" id="2683649"/>
    <lineage>
        <taxon>Bacteria</taxon>
        <taxon>Pseudomonadati</taxon>
        <taxon>Pseudomonadota</taxon>
        <taxon>Alphaproteobacteria</taxon>
        <taxon>Acetobacterales</taxon>
        <taxon>Acetobacteraceae</taxon>
        <taxon>Lichenicoccus</taxon>
    </lineage>
</organism>
<proteinExistence type="predicted"/>
<dbReference type="RefSeq" id="WP_138327086.1">
    <property type="nucleotide sequence ID" value="NZ_VCDI01000006.1"/>
</dbReference>
<gene>
    <name evidence="2" type="ORF">FE263_16225</name>
</gene>
<name>A0A5R9JB36_9PROT</name>
<comment type="caution">
    <text evidence="2">The sequence shown here is derived from an EMBL/GenBank/DDBJ whole genome shotgun (WGS) entry which is preliminary data.</text>
</comment>
<feature type="domain" description="DUF7831" evidence="1">
    <location>
        <begin position="11"/>
        <end position="124"/>
    </location>
</feature>
<evidence type="ECO:0000313" key="3">
    <source>
        <dbReference type="Proteomes" id="UP000305654"/>
    </source>
</evidence>
<dbReference type="EMBL" id="VCDI01000006">
    <property type="protein sequence ID" value="TLU71448.1"/>
    <property type="molecule type" value="Genomic_DNA"/>
</dbReference>
<evidence type="ECO:0000259" key="1">
    <source>
        <dbReference type="Pfam" id="PF25176"/>
    </source>
</evidence>
<protein>
    <recommendedName>
        <fullName evidence="1">DUF7831 domain-containing protein</fullName>
    </recommendedName>
</protein>
<keyword evidence="3" id="KW-1185">Reference proteome</keyword>
<accession>A0A5R9JB36</accession>
<dbReference type="InterPro" id="IPR057153">
    <property type="entry name" value="DUF7831"/>
</dbReference>
<dbReference type="AlphaFoldDB" id="A0A5R9JB36"/>
<sequence length="136" mass="15065">MNRRGHLLRIKQLTPEMVRGMPDTLFVLDDNMQRASPSDRAEALRREPNVIGLPTRWALGDDPAALFGDADWRSNGIFQTISDVFDEIEAALVHGRTVVVPSAGFGQAGSDLPRRAPEIHAFITGRLQELETDYPG</sequence>
<dbReference type="Pfam" id="PF25176">
    <property type="entry name" value="DUF7831"/>
    <property type="match status" value="1"/>
</dbReference>
<evidence type="ECO:0000313" key="2">
    <source>
        <dbReference type="EMBL" id="TLU71448.1"/>
    </source>
</evidence>
<reference evidence="2 3" key="1">
    <citation type="submission" date="2019-05" db="EMBL/GenBank/DDBJ databases">
        <authorList>
            <person name="Pankratov T."/>
            <person name="Grouzdev D."/>
        </authorList>
    </citation>
    <scope>NUCLEOTIDE SEQUENCE [LARGE SCALE GENOMIC DNA]</scope>
    <source>
        <strain evidence="2 3">KEBCLARHB70R</strain>
    </source>
</reference>
<dbReference type="Proteomes" id="UP000305654">
    <property type="component" value="Unassembled WGS sequence"/>
</dbReference>